<dbReference type="SUPFAM" id="SSF47391">
    <property type="entry name" value="Dimerization-anchoring domain of cAMP-dependent PK regulatory subunit"/>
    <property type="match status" value="1"/>
</dbReference>
<organism evidence="1 2">
    <name type="scientific">Boothiomyces macroporosus</name>
    <dbReference type="NCBI Taxonomy" id="261099"/>
    <lineage>
        <taxon>Eukaryota</taxon>
        <taxon>Fungi</taxon>
        <taxon>Fungi incertae sedis</taxon>
        <taxon>Chytridiomycota</taxon>
        <taxon>Chytridiomycota incertae sedis</taxon>
        <taxon>Chytridiomycetes</taxon>
        <taxon>Rhizophydiales</taxon>
        <taxon>Terramycetaceae</taxon>
        <taxon>Boothiomyces</taxon>
    </lineage>
</organism>
<sequence length="80" mass="9554">MSQLPPDTVEKLRQEKIRLRVENELYLRNHPEIKFIIQYFMRHVLIERPQNVEKFAAELLGMEELEGLVSNMFGLDKLVE</sequence>
<evidence type="ECO:0000313" key="1">
    <source>
        <dbReference type="EMBL" id="KAJ3257721.1"/>
    </source>
</evidence>
<dbReference type="EMBL" id="JADGKB010000035">
    <property type="protein sequence ID" value="KAJ3257721.1"/>
    <property type="molecule type" value="Genomic_DNA"/>
</dbReference>
<gene>
    <name evidence="1" type="primary">RIIAD1</name>
    <name evidence="1" type="ORF">HK103_004348</name>
</gene>
<dbReference type="CDD" id="cd22971">
    <property type="entry name" value="DD_RIIAD1"/>
    <property type="match status" value="1"/>
</dbReference>
<evidence type="ECO:0000313" key="2">
    <source>
        <dbReference type="Proteomes" id="UP001210925"/>
    </source>
</evidence>
<dbReference type="InterPro" id="IPR059162">
    <property type="entry name" value="RIIAD1"/>
</dbReference>
<keyword evidence="2" id="KW-1185">Reference proteome</keyword>
<dbReference type="AlphaFoldDB" id="A0AAD5Y3I4"/>
<reference evidence="1" key="1">
    <citation type="submission" date="2020-05" db="EMBL/GenBank/DDBJ databases">
        <title>Phylogenomic resolution of chytrid fungi.</title>
        <authorList>
            <person name="Stajich J.E."/>
            <person name="Amses K."/>
            <person name="Simmons R."/>
            <person name="Seto K."/>
            <person name="Myers J."/>
            <person name="Bonds A."/>
            <person name="Quandt C.A."/>
            <person name="Barry K."/>
            <person name="Liu P."/>
            <person name="Grigoriev I."/>
            <person name="Longcore J.E."/>
            <person name="James T.Y."/>
        </authorList>
    </citation>
    <scope>NUCLEOTIDE SEQUENCE</scope>
    <source>
        <strain evidence="1">PLAUS21</strain>
    </source>
</reference>
<proteinExistence type="predicted"/>
<comment type="caution">
    <text evidence="1">The sequence shown here is derived from an EMBL/GenBank/DDBJ whole genome shotgun (WGS) entry which is preliminary data.</text>
</comment>
<name>A0AAD5Y3I4_9FUNG</name>
<dbReference type="Proteomes" id="UP001210925">
    <property type="component" value="Unassembled WGS sequence"/>
</dbReference>
<protein>
    <submittedName>
        <fullName evidence="1">RIIa domain-containing protein 1</fullName>
    </submittedName>
</protein>
<accession>A0AAD5Y3I4</accession>